<dbReference type="AlphaFoldDB" id="A0A1D2MG16"/>
<feature type="chain" id="PRO_5008903972" evidence="1">
    <location>
        <begin position="24"/>
        <end position="75"/>
    </location>
</feature>
<accession>A0A1D2MG16</accession>
<dbReference type="Proteomes" id="UP000094527">
    <property type="component" value="Unassembled WGS sequence"/>
</dbReference>
<protein>
    <submittedName>
        <fullName evidence="2">Uncharacterized protein</fullName>
    </submittedName>
</protein>
<organism evidence="2 3">
    <name type="scientific">Orchesella cincta</name>
    <name type="common">Springtail</name>
    <name type="synonym">Podura cincta</name>
    <dbReference type="NCBI Taxonomy" id="48709"/>
    <lineage>
        <taxon>Eukaryota</taxon>
        <taxon>Metazoa</taxon>
        <taxon>Ecdysozoa</taxon>
        <taxon>Arthropoda</taxon>
        <taxon>Hexapoda</taxon>
        <taxon>Collembola</taxon>
        <taxon>Entomobryomorpha</taxon>
        <taxon>Entomobryoidea</taxon>
        <taxon>Orchesellidae</taxon>
        <taxon>Orchesellinae</taxon>
        <taxon>Orchesella</taxon>
    </lineage>
</organism>
<name>A0A1D2MG16_ORCCI</name>
<dbReference type="OrthoDB" id="413313at2759"/>
<comment type="caution">
    <text evidence="2">The sequence shown here is derived from an EMBL/GenBank/DDBJ whole genome shotgun (WGS) entry which is preliminary data.</text>
</comment>
<gene>
    <name evidence="2" type="ORF">Ocin01_14751</name>
</gene>
<proteinExistence type="predicted"/>
<evidence type="ECO:0000313" key="3">
    <source>
        <dbReference type="Proteomes" id="UP000094527"/>
    </source>
</evidence>
<evidence type="ECO:0000256" key="1">
    <source>
        <dbReference type="SAM" id="SignalP"/>
    </source>
</evidence>
<reference evidence="2 3" key="1">
    <citation type="journal article" date="2016" name="Genome Biol. Evol.">
        <title>Gene Family Evolution Reflects Adaptation to Soil Environmental Stressors in the Genome of the Collembolan Orchesella cincta.</title>
        <authorList>
            <person name="Faddeeva-Vakhrusheva A."/>
            <person name="Derks M.F."/>
            <person name="Anvar S.Y."/>
            <person name="Agamennone V."/>
            <person name="Suring W."/>
            <person name="Smit S."/>
            <person name="van Straalen N.M."/>
            <person name="Roelofs D."/>
        </authorList>
    </citation>
    <scope>NUCLEOTIDE SEQUENCE [LARGE SCALE GENOMIC DNA]</scope>
    <source>
        <tissue evidence="2">Mixed pool</tissue>
    </source>
</reference>
<dbReference type="EMBL" id="LJIJ01001377">
    <property type="protein sequence ID" value="ODM91938.1"/>
    <property type="molecule type" value="Genomic_DNA"/>
</dbReference>
<keyword evidence="1" id="KW-0732">Signal</keyword>
<evidence type="ECO:0000313" key="2">
    <source>
        <dbReference type="EMBL" id="ODM91938.1"/>
    </source>
</evidence>
<sequence length="75" mass="8613">MGKVWNHRGLCWDLNLSWQVLLGLHTKVCDHGWEKTNATFNFVWSTALAHEGLNDGRMGDEHLLTTLKCSMMKDI</sequence>
<keyword evidence="3" id="KW-1185">Reference proteome</keyword>
<feature type="signal peptide" evidence="1">
    <location>
        <begin position="1"/>
        <end position="23"/>
    </location>
</feature>